<dbReference type="AlphaFoldDB" id="A0A1G7QKR8"/>
<dbReference type="InterPro" id="IPR003018">
    <property type="entry name" value="GAF"/>
</dbReference>
<protein>
    <submittedName>
        <fullName evidence="2">GAF domain-containing protein</fullName>
    </submittedName>
</protein>
<name>A0A1G7QKR8_9ACTN</name>
<evidence type="ECO:0000313" key="2">
    <source>
        <dbReference type="EMBL" id="SDF98499.1"/>
    </source>
</evidence>
<dbReference type="SUPFAM" id="SSF55781">
    <property type="entry name" value="GAF domain-like"/>
    <property type="match status" value="1"/>
</dbReference>
<gene>
    <name evidence="2" type="ORF">SAMN05660324_1502</name>
</gene>
<dbReference type="InterPro" id="IPR029016">
    <property type="entry name" value="GAF-like_dom_sf"/>
</dbReference>
<proteinExistence type="predicted"/>
<dbReference type="SMART" id="SM00065">
    <property type="entry name" value="GAF"/>
    <property type="match status" value="1"/>
</dbReference>
<dbReference type="Gene3D" id="3.30.450.40">
    <property type="match status" value="1"/>
</dbReference>
<feature type="domain" description="GAF" evidence="1">
    <location>
        <begin position="8"/>
        <end position="152"/>
    </location>
</feature>
<reference evidence="3" key="1">
    <citation type="submission" date="2016-10" db="EMBL/GenBank/DDBJ databases">
        <authorList>
            <person name="Varghese N."/>
            <person name="Submissions S."/>
        </authorList>
    </citation>
    <scope>NUCLEOTIDE SEQUENCE [LARGE SCALE GENOMIC DNA]</scope>
    <source>
        <strain evidence="3">DSM 44526</strain>
    </source>
</reference>
<organism evidence="2 3">
    <name type="scientific">Klenkia brasiliensis</name>
    <dbReference type="NCBI Taxonomy" id="333142"/>
    <lineage>
        <taxon>Bacteria</taxon>
        <taxon>Bacillati</taxon>
        <taxon>Actinomycetota</taxon>
        <taxon>Actinomycetes</taxon>
        <taxon>Geodermatophilales</taxon>
        <taxon>Geodermatophilaceae</taxon>
        <taxon>Klenkia</taxon>
    </lineage>
</organism>
<dbReference type="RefSeq" id="WP_165640181.1">
    <property type="nucleotide sequence ID" value="NZ_FNCF01000002.1"/>
</dbReference>
<dbReference type="EMBL" id="FNCF01000002">
    <property type="protein sequence ID" value="SDF98499.1"/>
    <property type="molecule type" value="Genomic_DNA"/>
</dbReference>
<keyword evidence="3" id="KW-1185">Reference proteome</keyword>
<evidence type="ECO:0000313" key="3">
    <source>
        <dbReference type="Proteomes" id="UP000198863"/>
    </source>
</evidence>
<evidence type="ECO:0000259" key="1">
    <source>
        <dbReference type="SMART" id="SM00065"/>
    </source>
</evidence>
<accession>A0A1G7QKR8</accession>
<dbReference type="Proteomes" id="UP000198863">
    <property type="component" value="Unassembled WGS sequence"/>
</dbReference>
<sequence length="171" mass="17292">MNGAGTAAVARRLEDLVDSVAALLEVECVGLLLRDSDDQMRTVTTSGAAAAALERAQAATGVGPGPDVQRAGIPVAVPDVLAVPDYAGLVPLVRGDGVRAVLSAPVVADDAVIGNLNAVDAWPHGWTDRQQAALQTFAALVADLLLLSAAGRGQDVAHLTDRLADLDGAAS</sequence>
<dbReference type="Pfam" id="PF01590">
    <property type="entry name" value="GAF"/>
    <property type="match status" value="1"/>
</dbReference>